<organism evidence="1 2">
    <name type="scientific">Lentinula aff. lateritia</name>
    <dbReference type="NCBI Taxonomy" id="2804960"/>
    <lineage>
        <taxon>Eukaryota</taxon>
        <taxon>Fungi</taxon>
        <taxon>Dikarya</taxon>
        <taxon>Basidiomycota</taxon>
        <taxon>Agaricomycotina</taxon>
        <taxon>Agaricomycetes</taxon>
        <taxon>Agaricomycetidae</taxon>
        <taxon>Agaricales</taxon>
        <taxon>Marasmiineae</taxon>
        <taxon>Omphalotaceae</taxon>
        <taxon>Lentinula</taxon>
    </lineage>
</organism>
<evidence type="ECO:0000313" key="1">
    <source>
        <dbReference type="EMBL" id="KAJ3815138.1"/>
    </source>
</evidence>
<dbReference type="Proteomes" id="UP001163835">
    <property type="component" value="Unassembled WGS sequence"/>
</dbReference>
<proteinExistence type="predicted"/>
<keyword evidence="2" id="KW-1185">Reference proteome</keyword>
<gene>
    <name evidence="1" type="ORF">F5876DRAFT_85956</name>
</gene>
<reference evidence="1" key="1">
    <citation type="submission" date="2022-09" db="EMBL/GenBank/DDBJ databases">
        <title>A Global Phylogenomic Analysis of the Shiitake Genus Lentinula.</title>
        <authorList>
            <consortium name="DOE Joint Genome Institute"/>
            <person name="Sierra-Patev S."/>
            <person name="Min B."/>
            <person name="Naranjo-Ortiz M."/>
            <person name="Looney B."/>
            <person name="Konkel Z."/>
            <person name="Slot J.C."/>
            <person name="Sakamoto Y."/>
            <person name="Steenwyk J.L."/>
            <person name="Rokas A."/>
            <person name="Carro J."/>
            <person name="Camarero S."/>
            <person name="Ferreira P."/>
            <person name="Molpeceres G."/>
            <person name="Ruiz-Duenas F.J."/>
            <person name="Serrano A."/>
            <person name="Henrissat B."/>
            <person name="Drula E."/>
            <person name="Hughes K.W."/>
            <person name="Mata J.L."/>
            <person name="Ishikawa N.K."/>
            <person name="Vargas-Isla R."/>
            <person name="Ushijima S."/>
            <person name="Smith C.A."/>
            <person name="Ahrendt S."/>
            <person name="Andreopoulos W."/>
            <person name="He G."/>
            <person name="Labutti K."/>
            <person name="Lipzen A."/>
            <person name="Ng V."/>
            <person name="Riley R."/>
            <person name="Sandor L."/>
            <person name="Barry K."/>
            <person name="Martinez A.T."/>
            <person name="Xiao Y."/>
            <person name="Gibbons J.G."/>
            <person name="Terashima K."/>
            <person name="Grigoriev I.V."/>
            <person name="Hibbett D.S."/>
        </authorList>
    </citation>
    <scope>NUCLEOTIDE SEQUENCE</scope>
    <source>
        <strain evidence="1">TMI1499</strain>
    </source>
</reference>
<accession>A0ACC1UDQ9</accession>
<dbReference type="EMBL" id="MU794954">
    <property type="protein sequence ID" value="KAJ3815138.1"/>
    <property type="molecule type" value="Genomic_DNA"/>
</dbReference>
<name>A0ACC1UDQ9_9AGAR</name>
<evidence type="ECO:0000313" key="2">
    <source>
        <dbReference type="Proteomes" id="UP001163835"/>
    </source>
</evidence>
<protein>
    <submittedName>
        <fullName evidence="1">Cullin-domain-containing protein</fullName>
    </submittedName>
</protein>
<comment type="caution">
    <text evidence="1">The sequence shown here is derived from an EMBL/GenBank/DDBJ whole genome shotgun (WGS) entry which is preliminary data.</text>
</comment>
<sequence length="800" mass="91546">MNFREQKPPKRHGPAISVEETWSTLSQNIKEILNHNAANLSFEENHRYAYHLVLYKNGDILYRGMKKIVAENLDRLATEEIISAFPTTGTGDPMQRSQENELLLKALKNVWDDHTSNMTKLGQILKYMDRIHTKEAEVPETWEAGLQLFLKHIICPPIKDHLLAAILNQIQYEREGYTINRSAVKGCVEVLLSLDSDDNALTVYQQDLEPLLLRESEAFYKRYGVTLLETCDTSEYLSKVEGIPIFLKVESHFESEESRTHLYLSRKTAEPLMRILQYNLLAIHLDAVITMPNSGLDALIDLDKFEDLARLYHLFGMVPNGIPCLKKTLKASITTRGRDINQASLGDVSGGGIESKDADMESRKMGDKGRGRAIAASQTLTTALKWVQDVLDLKDKIDSVWIKSFDSNPKVEATMNEAFETFINSNDKCSEFISLFIDDHLKRGLKGKTDEEVDVVLDKTITVFRYLTEKDVFERYYKNHLAKRLIQAKSVSDDAERGMLAKLKIECGYQFTQKLEGMFHDIKISADTMKSYKEHLAKSFASVSIDLSVIVMTSTFWPSHSSSPCNLPQQLLDTIKPFEKFYLSQHSGRRLTWQLSLGNVDVRVAFKNKKHDLNVTTFAAVILFLFEDLKDDDFLTYEDIQQATSIDHADLQRQLQSLACAKYKVLRKHPPGRDVQSSDAFSFNSAFTAPLQKLKISTVSSKVESGEELKETRDRIDEERRHQTEACIVRIMKDRKHMSHNDLVNEVTRLLASRFQPNPLIIKKRIEGLIERDYLERAEDRKSYNYLVSLTRTGFIVCLD</sequence>